<proteinExistence type="predicted"/>
<accession>A0AAV8AB10</accession>
<dbReference type="InterPro" id="IPR012340">
    <property type="entry name" value="NA-bd_OB-fold"/>
</dbReference>
<evidence type="ECO:0000256" key="3">
    <source>
        <dbReference type="PROSITE-ProRule" id="PRU00209"/>
    </source>
</evidence>
<keyword evidence="1 3" id="KW-0820">tRNA-binding</keyword>
<dbReference type="Pfam" id="PF01588">
    <property type="entry name" value="tRNA_bind"/>
    <property type="match status" value="1"/>
</dbReference>
<comment type="caution">
    <text evidence="6">The sequence shown here is derived from an EMBL/GenBank/DDBJ whole genome shotgun (WGS) entry which is preliminary data.</text>
</comment>
<evidence type="ECO:0000256" key="4">
    <source>
        <dbReference type="SAM" id="MobiDB-lite"/>
    </source>
</evidence>
<feature type="compositionally biased region" description="Low complexity" evidence="4">
    <location>
        <begin position="63"/>
        <end position="73"/>
    </location>
</feature>
<evidence type="ECO:0000256" key="2">
    <source>
        <dbReference type="ARBA" id="ARBA00022884"/>
    </source>
</evidence>
<sequence>MTFVLPNKTEIKKTICSTCSYEIVYPLEKRCPICSFQDKENLEDQFELKEFDWENFVPKKRPQQNPQKQNQNNQKRRNKKQNQNQNKKKKQSTIARTPDVLFKTCDVRVSQIVEVKNHPTGDELYLLDINYGAESTLQIVAKVKKHFTPKELINRKVVTVHNLRPAKIRGIISKAMMFAGNDKEGKVGLLIPPESSEVGSKVYPKGMSDVRPSQNVNKKQWKKIVNVFKVRNGIAEVNSVPLVTNEGEIKCELEDGSPIH</sequence>
<dbReference type="SUPFAM" id="SSF50249">
    <property type="entry name" value="Nucleic acid-binding proteins"/>
    <property type="match status" value="1"/>
</dbReference>
<evidence type="ECO:0000259" key="5">
    <source>
        <dbReference type="PROSITE" id="PS50886"/>
    </source>
</evidence>
<evidence type="ECO:0000256" key="1">
    <source>
        <dbReference type="ARBA" id="ARBA00022555"/>
    </source>
</evidence>
<feature type="region of interest" description="Disordered" evidence="4">
    <location>
        <begin position="57"/>
        <end position="93"/>
    </location>
</feature>
<dbReference type="AlphaFoldDB" id="A0AAV8AB10"/>
<keyword evidence="2 3" id="KW-0694">RNA-binding</keyword>
<dbReference type="EMBL" id="JANTQA010000012">
    <property type="protein sequence ID" value="KAJ3450830.1"/>
    <property type="molecule type" value="Genomic_DNA"/>
</dbReference>
<name>A0AAV8AB10_9EUKA</name>
<dbReference type="InterPro" id="IPR002547">
    <property type="entry name" value="tRNA-bd_dom"/>
</dbReference>
<evidence type="ECO:0000313" key="7">
    <source>
        <dbReference type="Proteomes" id="UP001146793"/>
    </source>
</evidence>
<dbReference type="PANTHER" id="PTHR11586:SF37">
    <property type="entry name" value="TRNA-BINDING DOMAIN-CONTAINING PROTEIN"/>
    <property type="match status" value="1"/>
</dbReference>
<dbReference type="PANTHER" id="PTHR11586">
    <property type="entry name" value="TRNA-AMINOACYLATION COFACTOR ARC1 FAMILY MEMBER"/>
    <property type="match status" value="1"/>
</dbReference>
<dbReference type="PROSITE" id="PS50886">
    <property type="entry name" value="TRBD"/>
    <property type="match status" value="1"/>
</dbReference>
<evidence type="ECO:0000313" key="6">
    <source>
        <dbReference type="EMBL" id="KAJ3450830.1"/>
    </source>
</evidence>
<organism evidence="6 7">
    <name type="scientific">Anaeramoeba flamelloides</name>
    <dbReference type="NCBI Taxonomy" id="1746091"/>
    <lineage>
        <taxon>Eukaryota</taxon>
        <taxon>Metamonada</taxon>
        <taxon>Anaeramoebidae</taxon>
        <taxon>Anaeramoeba</taxon>
    </lineage>
</organism>
<gene>
    <name evidence="6" type="ORF">M0812_07021</name>
</gene>
<feature type="domain" description="TRNA-binding" evidence="5">
    <location>
        <begin position="101"/>
        <end position="203"/>
    </location>
</feature>
<dbReference type="GO" id="GO:0000049">
    <property type="term" value="F:tRNA binding"/>
    <property type="evidence" value="ECO:0007669"/>
    <property type="project" value="UniProtKB-UniRule"/>
</dbReference>
<dbReference type="InterPro" id="IPR051270">
    <property type="entry name" value="Tyrosine-tRNA_ligase_regulator"/>
</dbReference>
<dbReference type="Gene3D" id="2.40.50.140">
    <property type="entry name" value="Nucleic acid-binding proteins"/>
    <property type="match status" value="1"/>
</dbReference>
<dbReference type="Proteomes" id="UP001146793">
    <property type="component" value="Unassembled WGS sequence"/>
</dbReference>
<feature type="compositionally biased region" description="Basic residues" evidence="4">
    <location>
        <begin position="74"/>
        <end position="91"/>
    </location>
</feature>
<protein>
    <submittedName>
        <fullName evidence="6">tRNA-aminoacylation cofactor arc1 family member</fullName>
    </submittedName>
</protein>
<reference evidence="6" key="1">
    <citation type="submission" date="2022-08" db="EMBL/GenBank/DDBJ databases">
        <title>Novel sulphate-reducing endosymbionts in the free-living metamonad Anaeramoeba.</title>
        <authorList>
            <person name="Jerlstrom-Hultqvist J."/>
            <person name="Cepicka I."/>
            <person name="Gallot-Lavallee L."/>
            <person name="Salas-Leiva D."/>
            <person name="Curtis B.A."/>
            <person name="Zahonova K."/>
            <person name="Pipaliya S."/>
            <person name="Dacks J."/>
            <person name="Roger A.J."/>
        </authorList>
    </citation>
    <scope>NUCLEOTIDE SEQUENCE</scope>
    <source>
        <strain evidence="6">Busselton2</strain>
    </source>
</reference>